<protein>
    <submittedName>
        <fullName evidence="1">Uncharacterized protein</fullName>
    </submittedName>
</protein>
<sequence>MKFNIALFPVALIISGCTVQSDSTYNLALDEMTPKVIEMTLDKYQSQVVQVQSEFYLPPFKKNTAHFNNCDGEFIPRELIKYVPFISSEKHYFVSNSVNQPEVLQKFHQCLLTEFNKSPVPKEEADKFIKSIQLANVKSNPEINAKVNEITQDNILTFGELVELYNLLNNKVPLSTATSLKDAFKPN</sequence>
<reference evidence="1" key="1">
    <citation type="submission" date="2014-10" db="EMBL/GenBank/DDBJ databases">
        <authorList>
            <person name="Liu L."/>
            <person name="Ji S."/>
            <person name="Ruan Z."/>
            <person name="Fu Y."/>
            <person name="Fu Y."/>
            <person name="Wang Y."/>
            <person name="Yu Y."/>
        </authorList>
    </citation>
    <scope>NUCLEOTIDE SEQUENCE</scope>
    <source>
        <strain evidence="1">A221</strain>
        <plasmid evidence="1">pAZJ221</plasmid>
    </source>
</reference>
<dbReference type="RefSeq" id="WP_000671173.1">
    <property type="nucleotide sequence ID" value="NZ_CP018144.1"/>
</dbReference>
<name>A0A0C4Y4E8_ACIBA</name>
<dbReference type="PROSITE" id="PS51257">
    <property type="entry name" value="PROKAR_LIPOPROTEIN"/>
    <property type="match status" value="1"/>
</dbReference>
<dbReference type="AlphaFoldDB" id="A0A0C4Y4E8"/>
<accession>A0A0C4Y4E8</accession>
<keyword evidence="1" id="KW-0614">Plasmid</keyword>
<geneLocation type="plasmid" evidence="1">
    <name>pAZJ221</name>
</geneLocation>
<dbReference type="PATRIC" id="fig|470.1342.peg.3911"/>
<dbReference type="EMBL" id="KM922672">
    <property type="protein sequence ID" value="AJF79840.1"/>
    <property type="molecule type" value="Genomic_DNA"/>
</dbReference>
<evidence type="ECO:0000313" key="1">
    <source>
        <dbReference type="EMBL" id="AJF79840.1"/>
    </source>
</evidence>
<organism evidence="1">
    <name type="scientific">Acinetobacter baumannii</name>
    <dbReference type="NCBI Taxonomy" id="470"/>
    <lineage>
        <taxon>Bacteria</taxon>
        <taxon>Pseudomonadati</taxon>
        <taxon>Pseudomonadota</taxon>
        <taxon>Gammaproteobacteria</taxon>
        <taxon>Moraxellales</taxon>
        <taxon>Moraxellaceae</taxon>
        <taxon>Acinetobacter</taxon>
        <taxon>Acinetobacter calcoaceticus/baumannii complex</taxon>
    </lineage>
</organism>
<reference evidence="1" key="2">
    <citation type="journal article" date="2015" name="Antimicrob. Agents Chemother.">
        <title>Dissemination of blaOXA-23 in Acinetobacter spp. in China: Main Roles of Conjugative Plasmid pAZJ221 and Transposon Tn2009.</title>
        <authorList>
            <person name="Liu L.L."/>
            <person name="Ji S.J."/>
            <person name="Ruan Z."/>
            <person name="Fu Y."/>
            <person name="Fu Y.Q."/>
            <person name="Wang Y.F."/>
            <person name="Yu Y.S."/>
        </authorList>
    </citation>
    <scope>NUCLEOTIDE SEQUENCE</scope>
    <source>
        <strain evidence="1">A221</strain>
        <plasmid evidence="1">pAZJ221</plasmid>
    </source>
</reference>
<gene>
    <name evidence="1" type="ORF">NG19_004</name>
</gene>
<proteinExistence type="predicted"/>